<dbReference type="RefSeq" id="WP_216320580.1">
    <property type="nucleotide sequence ID" value="NZ_JAHKRT010000002.1"/>
</dbReference>
<dbReference type="InterPro" id="IPR003135">
    <property type="entry name" value="ATP-grasp_carboxylate-amine"/>
</dbReference>
<reference evidence="6 7" key="1">
    <citation type="submission" date="2021-06" db="EMBL/GenBank/DDBJ databases">
        <title>Sphingomonas sp. XMGL2, whole genome shotgun sequencing project.</title>
        <authorList>
            <person name="Zhao G."/>
            <person name="Shen L."/>
        </authorList>
    </citation>
    <scope>NUCLEOTIDE SEQUENCE [LARGE SCALE GENOMIC DNA]</scope>
    <source>
        <strain evidence="6 7">XMGL2</strain>
    </source>
</reference>
<name>A0ABS6BIP0_9SPHN</name>
<dbReference type="PROSITE" id="PS50975">
    <property type="entry name" value="ATP_GRASP"/>
    <property type="match status" value="1"/>
</dbReference>
<dbReference type="Pfam" id="PF22660">
    <property type="entry name" value="RS_preATP-grasp-like"/>
    <property type="match status" value="1"/>
</dbReference>
<dbReference type="EMBL" id="JAHKRT010000002">
    <property type="protein sequence ID" value="MBU3077050.1"/>
    <property type="molecule type" value="Genomic_DNA"/>
</dbReference>
<evidence type="ECO:0000256" key="3">
    <source>
        <dbReference type="HAMAP-Rule" id="MF_01928"/>
    </source>
</evidence>
<keyword evidence="3 4" id="KW-0436">Ligase</keyword>
<comment type="function">
    <text evidence="3">Catalyzes the ATP-dependent conversion of 5-aminoimidazole ribonucleotide (AIR) and HCO(3)(-) to N5-carboxyaminoimidazole ribonucleotide (N5-CAIR).</text>
</comment>
<comment type="caution">
    <text evidence="6">The sequence shown here is derived from an EMBL/GenBank/DDBJ whole genome shotgun (WGS) entry which is preliminary data.</text>
</comment>
<comment type="similarity">
    <text evidence="3 4">Belongs to the PurK/PurT family.</text>
</comment>
<feature type="binding site" evidence="3">
    <location>
        <position position="158"/>
    </location>
    <ligand>
        <name>ATP</name>
        <dbReference type="ChEBI" id="CHEBI:30616"/>
    </ligand>
</feature>
<dbReference type="NCBIfam" id="NF004679">
    <property type="entry name" value="PRK06019.1-5"/>
    <property type="match status" value="1"/>
</dbReference>
<evidence type="ECO:0000313" key="6">
    <source>
        <dbReference type="EMBL" id="MBU3077050.1"/>
    </source>
</evidence>
<feature type="binding site" evidence="3">
    <location>
        <position position="224"/>
    </location>
    <ligand>
        <name>ATP</name>
        <dbReference type="ChEBI" id="CHEBI:30616"/>
    </ligand>
</feature>
<dbReference type="NCBIfam" id="NF004676">
    <property type="entry name" value="PRK06019.1-2"/>
    <property type="match status" value="1"/>
</dbReference>
<comment type="subunit">
    <text evidence="3 4">Homodimer.</text>
</comment>
<organism evidence="6 7">
    <name type="scientific">Sphingomonas quercus</name>
    <dbReference type="NCBI Taxonomy" id="2842451"/>
    <lineage>
        <taxon>Bacteria</taxon>
        <taxon>Pseudomonadati</taxon>
        <taxon>Pseudomonadota</taxon>
        <taxon>Alphaproteobacteria</taxon>
        <taxon>Sphingomonadales</taxon>
        <taxon>Sphingomonadaceae</taxon>
        <taxon>Sphingomonas</taxon>
    </lineage>
</organism>
<dbReference type="Proteomes" id="UP000776276">
    <property type="component" value="Unassembled WGS sequence"/>
</dbReference>
<dbReference type="PANTHER" id="PTHR11609">
    <property type="entry name" value="PURINE BIOSYNTHESIS PROTEIN 6/7, PUR6/7"/>
    <property type="match status" value="1"/>
</dbReference>
<dbReference type="PANTHER" id="PTHR11609:SF5">
    <property type="entry name" value="PHOSPHORIBOSYLAMINOIMIDAZOLE CARBOXYLASE"/>
    <property type="match status" value="1"/>
</dbReference>
<proteinExistence type="inferred from homology"/>
<comment type="function">
    <text evidence="4">Catalyzes the ATP-dependent conversion of 5-aminoimidazole ribonucleotide (AIR) and HCO(3)- to N5-carboxyaminoimidazole ribonucleotide (N5-CAIR).</text>
</comment>
<dbReference type="GO" id="GO:0034028">
    <property type="term" value="F:5-(carboxyamino)imidazole ribonucleotide synthase activity"/>
    <property type="evidence" value="ECO:0007669"/>
    <property type="project" value="UniProtKB-EC"/>
</dbReference>
<evidence type="ECO:0000256" key="2">
    <source>
        <dbReference type="ARBA" id="ARBA00022840"/>
    </source>
</evidence>
<feature type="binding site" evidence="3">
    <location>
        <begin position="278"/>
        <end position="279"/>
    </location>
    <ligand>
        <name>ATP</name>
        <dbReference type="ChEBI" id="CHEBI:30616"/>
    </ligand>
</feature>
<dbReference type="EC" id="6.3.4.18" evidence="3 4"/>
<comment type="catalytic activity">
    <reaction evidence="3 4">
        <text>5-amino-1-(5-phospho-beta-D-ribosyl)imidazole + hydrogencarbonate + ATP = 5-carboxyamino-1-(5-phospho-D-ribosyl)imidazole + ADP + phosphate + 2 H(+)</text>
        <dbReference type="Rhea" id="RHEA:19317"/>
        <dbReference type="ChEBI" id="CHEBI:15378"/>
        <dbReference type="ChEBI" id="CHEBI:17544"/>
        <dbReference type="ChEBI" id="CHEBI:30616"/>
        <dbReference type="ChEBI" id="CHEBI:43474"/>
        <dbReference type="ChEBI" id="CHEBI:58730"/>
        <dbReference type="ChEBI" id="CHEBI:137981"/>
        <dbReference type="ChEBI" id="CHEBI:456216"/>
        <dbReference type="EC" id="6.3.4.18"/>
    </reaction>
</comment>
<dbReference type="HAMAP" id="MF_01928">
    <property type="entry name" value="PurK"/>
    <property type="match status" value="1"/>
</dbReference>
<keyword evidence="2 3" id="KW-0067">ATP-binding</keyword>
<dbReference type="Pfam" id="PF17769">
    <property type="entry name" value="PurK_C"/>
    <property type="match status" value="1"/>
</dbReference>
<dbReference type="InterPro" id="IPR005875">
    <property type="entry name" value="PurK"/>
</dbReference>
<accession>A0ABS6BIP0</accession>
<comment type="pathway">
    <text evidence="3 4">Purine metabolism; IMP biosynthesis via de novo pathway; 5-amino-1-(5-phospho-D-ribosyl)imidazole-4-carboxylate from 5-amino-1-(5-phospho-D-ribosyl)imidazole (N5-CAIR route): step 1/2.</text>
</comment>
<evidence type="ECO:0000259" key="5">
    <source>
        <dbReference type="PROSITE" id="PS50975"/>
    </source>
</evidence>
<evidence type="ECO:0000256" key="4">
    <source>
        <dbReference type="RuleBase" id="RU361200"/>
    </source>
</evidence>
<keyword evidence="7" id="KW-1185">Reference proteome</keyword>
<evidence type="ECO:0000313" key="7">
    <source>
        <dbReference type="Proteomes" id="UP000776276"/>
    </source>
</evidence>
<dbReference type="NCBIfam" id="TIGR01161">
    <property type="entry name" value="purK"/>
    <property type="match status" value="1"/>
</dbReference>
<gene>
    <name evidence="3 4" type="primary">purK</name>
    <name evidence="6" type="ORF">KOF26_04155</name>
</gene>
<dbReference type="InterPro" id="IPR040686">
    <property type="entry name" value="PurK_C"/>
</dbReference>
<dbReference type="InterPro" id="IPR054350">
    <property type="entry name" value="PurT/PurK_preATP-grasp"/>
</dbReference>
<keyword evidence="1 3" id="KW-0547">Nucleotide-binding</keyword>
<feature type="domain" description="ATP-grasp" evidence="5">
    <location>
        <begin position="122"/>
        <end position="308"/>
    </location>
</feature>
<feature type="binding site" evidence="3">
    <location>
        <begin position="193"/>
        <end position="196"/>
    </location>
    <ligand>
        <name>ATP</name>
        <dbReference type="ChEBI" id="CHEBI:30616"/>
    </ligand>
</feature>
<sequence>MRGARHRRRPSLSTLPDVIAPGATIGIVGGGQLGRMLAVAAAQLGYRCHIYAPEETGPAFDVAARWTRGDYADAAALAAFAATVDVVTYEFENLPADALAALDGLRPCADALEVAQDRLAEKSFVNALGLVTAPWRPVDSRADLDAAIADLGGPAILKTRRFGYDGKGQARLAGAGDAAAAWAAIGEAPAILEGFVSFEAEYSIILCRGPGGELAFWDAVTNVHQDGILATSTVPPAGIVAAQAPHARAIARAIAERLDYIGVLACEFFAGADGPVFNEMAPRVHNSGHWTIEGAITSQFENHIRAICGLPLGATGLTAPRVTMRNLIGDEAGQWPAILADPEARLHLYGKGEARPGRKMGHVTKRG</sequence>
<evidence type="ECO:0000256" key="1">
    <source>
        <dbReference type="ARBA" id="ARBA00022741"/>
    </source>
</evidence>
<dbReference type="Pfam" id="PF02222">
    <property type="entry name" value="ATP-grasp"/>
    <property type="match status" value="1"/>
</dbReference>
<feature type="binding site" evidence="3">
    <location>
        <position position="201"/>
    </location>
    <ligand>
        <name>ATP</name>
        <dbReference type="ChEBI" id="CHEBI:30616"/>
    </ligand>
</feature>
<keyword evidence="3 4" id="KW-0658">Purine biosynthesis</keyword>
<dbReference type="InterPro" id="IPR011761">
    <property type="entry name" value="ATP-grasp"/>
</dbReference>
<protein>
    <recommendedName>
        <fullName evidence="3 4">N5-carboxyaminoimidazole ribonucleotide synthase</fullName>
        <shortName evidence="3 4">N5-CAIR synthase</shortName>
        <ecNumber evidence="3 4">6.3.4.18</ecNumber>
    </recommendedName>
    <alternativeName>
        <fullName evidence="3 4">5-(carboxyamino)imidazole ribonucleotide synthetase</fullName>
    </alternativeName>
</protein>
<feature type="binding site" evidence="3">
    <location>
        <begin position="163"/>
        <end position="169"/>
    </location>
    <ligand>
        <name>ATP</name>
        <dbReference type="ChEBI" id="CHEBI:30616"/>
    </ligand>
</feature>
<feature type="binding site" evidence="3">
    <location>
        <position position="118"/>
    </location>
    <ligand>
        <name>ATP</name>
        <dbReference type="ChEBI" id="CHEBI:30616"/>
    </ligand>
</feature>